<dbReference type="GO" id="GO:0009088">
    <property type="term" value="P:threonine biosynthetic process"/>
    <property type="evidence" value="ECO:0007669"/>
    <property type="project" value="UniProtKB-UniPathway"/>
</dbReference>
<dbReference type="UniPathway" id="UPA00050">
    <property type="reaction ID" value="UER00461"/>
</dbReference>
<dbReference type="GO" id="GO:0005829">
    <property type="term" value="C:cytosol"/>
    <property type="evidence" value="ECO:0007669"/>
    <property type="project" value="TreeGrafter"/>
</dbReference>
<dbReference type="PROSITE" id="PS00324">
    <property type="entry name" value="ASPARTOKINASE"/>
    <property type="match status" value="1"/>
</dbReference>
<feature type="domain" description="Aspartokinase ACT" evidence="14">
    <location>
        <begin position="376"/>
        <end position="436"/>
    </location>
</feature>
<dbReference type="EMBL" id="CP016786">
    <property type="protein sequence ID" value="ASW42045.1"/>
    <property type="molecule type" value="Genomic_DNA"/>
</dbReference>
<dbReference type="InterPro" id="IPR054352">
    <property type="entry name" value="ACT_Aspartokinase"/>
</dbReference>
<sequence length="437" mass="48877">MNNIIVVKFGGSSLANGAQFKKVKEIISEDERRRFIIPSAPGKRNGKDHKVTDLLYMCHQLASHGLNFEEVFKIIKDRYVEICRELSLEIDIESYLNEIKNNIRDGASRDYTASRGEYLNGIILANYLGFKFIDAKEIISFNNDGTFNEIDTERKVREGLKDIDYAVIPGFYGSKENNEIVTFSRGGSDITGSIIANGVKADKYENWTDVSGFLVADPNIVKDPNPMEVVTYKELRELSYMGASVLHEEAIFPVRKYGIPINIRNTNRPGDKGTMIVNDATPVNSKGITGISGKKDFTVISIEKTLMTSEKDFFRKVISVFETNDISIEHMPSSIDSISVVVPASEISSKLKKVIEEIRILCNPDNIETYPDMALIAVVGRGMIRTKGISAKIFTSLGKAEINTRMIIQGSSELNIIIGVENDDFEKAIEAIYKVFY</sequence>
<keyword evidence="16" id="KW-1185">Reference proteome</keyword>
<dbReference type="UniPathway" id="UPA00034">
    <property type="reaction ID" value="UER00015"/>
</dbReference>
<feature type="binding site" evidence="10">
    <location>
        <begin position="8"/>
        <end position="11"/>
    </location>
    <ligand>
        <name>ATP</name>
        <dbReference type="ChEBI" id="CHEBI:30616"/>
    </ligand>
</feature>
<organism evidence="15 16">
    <name type="scientific">Clostridium isatidis</name>
    <dbReference type="NCBI Taxonomy" id="182773"/>
    <lineage>
        <taxon>Bacteria</taxon>
        <taxon>Bacillati</taxon>
        <taxon>Bacillota</taxon>
        <taxon>Clostridia</taxon>
        <taxon>Eubacteriales</taxon>
        <taxon>Clostridiaceae</taxon>
        <taxon>Clostridium</taxon>
    </lineage>
</organism>
<dbReference type="GO" id="GO:0019877">
    <property type="term" value="P:diaminopimelate biosynthetic process"/>
    <property type="evidence" value="ECO:0007669"/>
    <property type="project" value="UniProtKB-KW"/>
</dbReference>
<name>A0A343J937_9CLOT</name>
<dbReference type="Gene3D" id="3.30.2130.10">
    <property type="entry name" value="VC0802-like"/>
    <property type="match status" value="1"/>
</dbReference>
<evidence type="ECO:0000256" key="7">
    <source>
        <dbReference type="ARBA" id="ARBA00022840"/>
    </source>
</evidence>
<gene>
    <name evidence="15" type="ORF">BEN51_00525</name>
</gene>
<feature type="binding site" evidence="10">
    <location>
        <begin position="208"/>
        <end position="209"/>
    </location>
    <ligand>
        <name>ATP</name>
        <dbReference type="ChEBI" id="CHEBI:30616"/>
    </ligand>
</feature>
<evidence type="ECO:0000256" key="8">
    <source>
        <dbReference type="ARBA" id="ARBA00022915"/>
    </source>
</evidence>
<keyword evidence="5 10" id="KW-0547">Nucleotide-binding</keyword>
<dbReference type="KEGG" id="cia:BEN51_00525"/>
<dbReference type="PANTHER" id="PTHR21499:SF67">
    <property type="entry name" value="ASPARTOKINASE 3"/>
    <property type="match status" value="1"/>
</dbReference>
<dbReference type="GO" id="GO:0009090">
    <property type="term" value="P:homoserine biosynthetic process"/>
    <property type="evidence" value="ECO:0007669"/>
    <property type="project" value="TreeGrafter"/>
</dbReference>
<comment type="pathway">
    <text evidence="2 12">Amino-acid biosynthesis; L-lysine biosynthesis via DAP pathway; (S)-tetrahydrodipicolinate from L-aspartate: step 1/4.</text>
</comment>
<keyword evidence="7 10" id="KW-0067">ATP-binding</keyword>
<dbReference type="SUPFAM" id="SSF53633">
    <property type="entry name" value="Carbamate kinase-like"/>
    <property type="match status" value="1"/>
</dbReference>
<evidence type="ECO:0000256" key="3">
    <source>
        <dbReference type="ARBA" id="ARBA00010122"/>
    </source>
</evidence>
<dbReference type="InterPro" id="IPR005260">
    <property type="entry name" value="Asp_kin_monofn"/>
</dbReference>
<comment type="pathway">
    <text evidence="12">Amino-acid biosynthesis; L-methionine biosynthesis via de novo pathway; L-homoserine from L-aspartate: step 1/3.</text>
</comment>
<keyword evidence="12" id="KW-0028">Amino-acid biosynthesis</keyword>
<dbReference type="PIRSF" id="PIRSF000726">
    <property type="entry name" value="Asp_kin"/>
    <property type="match status" value="1"/>
</dbReference>
<dbReference type="FunFam" id="3.30.2130.10:FF:000001">
    <property type="entry name" value="Bifunctional aspartokinase/homoserine dehydrogenase"/>
    <property type="match status" value="1"/>
</dbReference>
<evidence type="ECO:0000256" key="5">
    <source>
        <dbReference type="ARBA" id="ARBA00022741"/>
    </source>
</evidence>
<dbReference type="PANTHER" id="PTHR21499">
    <property type="entry name" value="ASPARTATE KINASE"/>
    <property type="match status" value="1"/>
</dbReference>
<dbReference type="RefSeq" id="WP_119864180.1">
    <property type="nucleotide sequence ID" value="NZ_CP016786.1"/>
</dbReference>
<accession>A0A343J937</accession>
<dbReference type="AlphaFoldDB" id="A0A343J937"/>
<dbReference type="Proteomes" id="UP000264883">
    <property type="component" value="Chromosome"/>
</dbReference>
<comment type="catalytic activity">
    <reaction evidence="9 11">
        <text>L-aspartate + ATP = 4-phospho-L-aspartate + ADP</text>
        <dbReference type="Rhea" id="RHEA:23776"/>
        <dbReference type="ChEBI" id="CHEBI:29991"/>
        <dbReference type="ChEBI" id="CHEBI:30616"/>
        <dbReference type="ChEBI" id="CHEBI:57535"/>
        <dbReference type="ChEBI" id="CHEBI:456216"/>
        <dbReference type="EC" id="2.7.2.4"/>
    </reaction>
</comment>
<evidence type="ECO:0000256" key="4">
    <source>
        <dbReference type="ARBA" id="ARBA00022679"/>
    </source>
</evidence>
<protein>
    <recommendedName>
        <fullName evidence="11">Aspartokinase</fullName>
        <ecNumber evidence="11">2.7.2.4</ecNumber>
    </recommendedName>
</protein>
<proteinExistence type="inferred from homology"/>
<dbReference type="Pfam" id="PF00696">
    <property type="entry name" value="AA_kinase"/>
    <property type="match status" value="1"/>
</dbReference>
<evidence type="ECO:0000259" key="13">
    <source>
        <dbReference type="Pfam" id="PF00696"/>
    </source>
</evidence>
<dbReference type="CDD" id="cd04916">
    <property type="entry name" value="ACT_AKiii-YclM-BS_2"/>
    <property type="match status" value="1"/>
</dbReference>
<evidence type="ECO:0000256" key="11">
    <source>
        <dbReference type="RuleBase" id="RU003448"/>
    </source>
</evidence>
<dbReference type="InterPro" id="IPR036393">
    <property type="entry name" value="AceGlu_kinase-like_sf"/>
</dbReference>
<dbReference type="GO" id="GO:0004072">
    <property type="term" value="F:aspartate kinase activity"/>
    <property type="evidence" value="ECO:0007669"/>
    <property type="project" value="UniProtKB-EC"/>
</dbReference>
<evidence type="ECO:0000256" key="9">
    <source>
        <dbReference type="ARBA" id="ARBA00047872"/>
    </source>
</evidence>
<evidence type="ECO:0000259" key="14">
    <source>
        <dbReference type="Pfam" id="PF22468"/>
    </source>
</evidence>
<dbReference type="InterPro" id="IPR045865">
    <property type="entry name" value="ACT-like_dom_sf"/>
</dbReference>
<evidence type="ECO:0000256" key="2">
    <source>
        <dbReference type="ARBA" id="ARBA00004766"/>
    </source>
</evidence>
<evidence type="ECO:0000256" key="12">
    <source>
        <dbReference type="RuleBase" id="RU004249"/>
    </source>
</evidence>
<dbReference type="EC" id="2.7.2.4" evidence="11"/>
<dbReference type="UniPathway" id="UPA00051">
    <property type="reaction ID" value="UER00462"/>
</dbReference>
<dbReference type="NCBIfam" id="TIGR00657">
    <property type="entry name" value="asp_kinases"/>
    <property type="match status" value="1"/>
</dbReference>
<comment type="similarity">
    <text evidence="3 11">Belongs to the aspartokinase family.</text>
</comment>
<dbReference type="GO" id="GO:0005524">
    <property type="term" value="F:ATP binding"/>
    <property type="evidence" value="ECO:0007669"/>
    <property type="project" value="UniProtKB-KW"/>
</dbReference>
<dbReference type="NCBIfam" id="NF006540">
    <property type="entry name" value="PRK09034.1"/>
    <property type="match status" value="1"/>
</dbReference>
<keyword evidence="4 11" id="KW-0808">Transferase</keyword>
<dbReference type="Pfam" id="PF22468">
    <property type="entry name" value="ACT_9"/>
    <property type="match status" value="1"/>
</dbReference>
<dbReference type="Gene3D" id="3.40.1160.10">
    <property type="entry name" value="Acetylglutamate kinase-like"/>
    <property type="match status" value="1"/>
</dbReference>
<keyword evidence="6 11" id="KW-0418">Kinase</keyword>
<dbReference type="OrthoDB" id="9799110at2"/>
<comment type="pathway">
    <text evidence="12">Amino-acid biosynthesis; L-threonine biosynthesis; L-threonine from L-aspartate: step 1/5.</text>
</comment>
<evidence type="ECO:0000256" key="6">
    <source>
        <dbReference type="ARBA" id="ARBA00022777"/>
    </source>
</evidence>
<keyword evidence="8" id="KW-0220">Diaminopimelate biosynthesis</keyword>
<dbReference type="GO" id="GO:0009089">
    <property type="term" value="P:lysine biosynthetic process via diaminopimelate"/>
    <property type="evidence" value="ECO:0007669"/>
    <property type="project" value="UniProtKB-UniPathway"/>
</dbReference>
<dbReference type="InterPro" id="IPR001048">
    <property type="entry name" value="Asp/Glu/Uridylate_kinase"/>
</dbReference>
<reference evidence="15 16" key="1">
    <citation type="submission" date="2016-08" db="EMBL/GenBank/DDBJ databases">
        <title>Complete Genome Sequence Of The Indigo Reducing Clostridium isatidis DSM15098.</title>
        <authorList>
            <person name="Little G.T."/>
            <person name="Minton N.P."/>
        </authorList>
    </citation>
    <scope>NUCLEOTIDE SEQUENCE [LARGE SCALE GENOMIC DNA]</scope>
    <source>
        <strain evidence="15 16">DSM 15098</strain>
    </source>
</reference>
<dbReference type="InterPro" id="IPR001341">
    <property type="entry name" value="Asp_kinase"/>
</dbReference>
<dbReference type="SUPFAM" id="SSF55021">
    <property type="entry name" value="ACT-like"/>
    <property type="match status" value="2"/>
</dbReference>
<feature type="binding site" evidence="10">
    <location>
        <position position="52"/>
    </location>
    <ligand>
        <name>substrate</name>
    </ligand>
</feature>
<comment type="function">
    <text evidence="1">Catalyzes the phosphorylation of the beta-carboxyl group of aspartic acid with ATP to yield 4-phospho-L-aspartate, which is involved in the branched biosynthetic pathway leading to the biosynthesis of amino acids threonine, isoleucine and methionine.</text>
</comment>
<evidence type="ECO:0000256" key="10">
    <source>
        <dbReference type="PIRSR" id="PIRSR000726-1"/>
    </source>
</evidence>
<feature type="binding site" evidence="10">
    <location>
        <position position="117"/>
    </location>
    <ligand>
        <name>substrate</name>
    </ligand>
</feature>
<feature type="domain" description="Aspartate/glutamate/uridylate kinase" evidence="13">
    <location>
        <begin position="3"/>
        <end position="265"/>
    </location>
</feature>
<evidence type="ECO:0000313" key="16">
    <source>
        <dbReference type="Proteomes" id="UP000264883"/>
    </source>
</evidence>
<dbReference type="InterPro" id="IPR018042">
    <property type="entry name" value="Aspartate_kinase_CS"/>
</dbReference>
<evidence type="ECO:0000256" key="1">
    <source>
        <dbReference type="ARBA" id="ARBA00003121"/>
    </source>
</evidence>
<evidence type="ECO:0000313" key="15">
    <source>
        <dbReference type="EMBL" id="ASW42045.1"/>
    </source>
</evidence>